<proteinExistence type="predicted"/>
<protein>
    <recommendedName>
        <fullName evidence="1">SCP2 domain-containing protein</fullName>
    </recommendedName>
</protein>
<evidence type="ECO:0000313" key="2">
    <source>
        <dbReference type="EMBL" id="KAK5530914.1"/>
    </source>
</evidence>
<dbReference type="InterPro" id="IPR036527">
    <property type="entry name" value="SCP2_sterol-bd_dom_sf"/>
</dbReference>
<dbReference type="Pfam" id="PF02036">
    <property type="entry name" value="SCP2"/>
    <property type="match status" value="1"/>
</dbReference>
<accession>A0AAV9PWD6</accession>
<name>A0AAV9PWD6_9PEZI</name>
<sequence>MSLKNDAFPSSEAFEAISAALSNDAERKDAIKTGGAVFAFELTNDKGEKESWYLDLKESGKVGKGQPPKKADVTLALSDENFGKLVAGKSKAQTLFMSGKLKIKGNVMKELAATKLEPILAKAKTQSKL</sequence>
<comment type="caution">
    <text evidence="2">The sequence shown here is derived from an EMBL/GenBank/DDBJ whole genome shotgun (WGS) entry which is preliminary data.</text>
</comment>
<dbReference type="SUPFAM" id="SSF55718">
    <property type="entry name" value="SCP-like"/>
    <property type="match status" value="1"/>
</dbReference>
<dbReference type="EMBL" id="JAXLQG010000018">
    <property type="protein sequence ID" value="KAK5530914.1"/>
    <property type="molecule type" value="Genomic_DNA"/>
</dbReference>
<feature type="domain" description="SCP2" evidence="1">
    <location>
        <begin position="18"/>
        <end position="109"/>
    </location>
</feature>
<gene>
    <name evidence="2" type="ORF">LTR25_008771</name>
</gene>
<dbReference type="Gene3D" id="3.30.1050.10">
    <property type="entry name" value="SCP2 sterol-binding domain"/>
    <property type="match status" value="1"/>
</dbReference>
<evidence type="ECO:0000259" key="1">
    <source>
        <dbReference type="Pfam" id="PF02036"/>
    </source>
</evidence>
<dbReference type="PANTHER" id="PTHR10094:SF25">
    <property type="entry name" value="SCP2 STEROL-BINDING DOMAIN-CONTAINING PROTEIN 1"/>
    <property type="match status" value="1"/>
</dbReference>
<keyword evidence="3" id="KW-1185">Reference proteome</keyword>
<dbReference type="FunFam" id="3.30.1050.10:FF:000001">
    <property type="entry name" value="Putative Non-specific lipid-transfer protein"/>
    <property type="match status" value="1"/>
</dbReference>
<dbReference type="Proteomes" id="UP001345827">
    <property type="component" value="Unassembled WGS sequence"/>
</dbReference>
<dbReference type="PANTHER" id="PTHR10094">
    <property type="entry name" value="STEROL CARRIER PROTEIN 2 SCP-2 FAMILY PROTEIN"/>
    <property type="match status" value="1"/>
</dbReference>
<dbReference type="GO" id="GO:0005829">
    <property type="term" value="C:cytosol"/>
    <property type="evidence" value="ECO:0007669"/>
    <property type="project" value="TreeGrafter"/>
</dbReference>
<reference evidence="2 3" key="1">
    <citation type="submission" date="2023-06" db="EMBL/GenBank/DDBJ databases">
        <title>Black Yeasts Isolated from many extreme environments.</title>
        <authorList>
            <person name="Coleine C."/>
            <person name="Stajich J.E."/>
            <person name="Selbmann L."/>
        </authorList>
    </citation>
    <scope>NUCLEOTIDE SEQUENCE [LARGE SCALE GENOMIC DNA]</scope>
    <source>
        <strain evidence="2 3">CCFEE 5887</strain>
    </source>
</reference>
<dbReference type="InterPro" id="IPR003033">
    <property type="entry name" value="SCP2_sterol-bd_dom"/>
</dbReference>
<evidence type="ECO:0000313" key="3">
    <source>
        <dbReference type="Proteomes" id="UP001345827"/>
    </source>
</evidence>
<dbReference type="AlphaFoldDB" id="A0AAV9PWD6"/>
<organism evidence="2 3">
    <name type="scientific">Vermiconidia calcicola</name>
    <dbReference type="NCBI Taxonomy" id="1690605"/>
    <lineage>
        <taxon>Eukaryota</taxon>
        <taxon>Fungi</taxon>
        <taxon>Dikarya</taxon>
        <taxon>Ascomycota</taxon>
        <taxon>Pezizomycotina</taxon>
        <taxon>Dothideomycetes</taxon>
        <taxon>Dothideomycetidae</taxon>
        <taxon>Mycosphaerellales</taxon>
        <taxon>Extremaceae</taxon>
        <taxon>Vermiconidia</taxon>
    </lineage>
</organism>